<dbReference type="EMBL" id="JBHTHR010000170">
    <property type="protein sequence ID" value="MFD0801210.1"/>
    <property type="molecule type" value="Genomic_DNA"/>
</dbReference>
<sequence length="115" mass="12512">MIRLIHPNYALCEKSNFCGCFAIFVPLGKLDFCGLHRRAAESSRALSLYRYHSSVGPSAMEPGDDSCGSELLDLRGVDLAELDGLEDSALTRALQRVRAEADAPPLSVARFEAVI</sequence>
<name>A0ABW3BDS0_9ACTN</name>
<dbReference type="Proteomes" id="UP001596956">
    <property type="component" value="Unassembled WGS sequence"/>
</dbReference>
<dbReference type="InterPro" id="IPR026334">
    <property type="entry name" value="FxSxx-COOH"/>
</dbReference>
<evidence type="ECO:0000313" key="1">
    <source>
        <dbReference type="EMBL" id="MFD0801210.1"/>
    </source>
</evidence>
<comment type="caution">
    <text evidence="1">The sequence shown here is derived from an EMBL/GenBank/DDBJ whole genome shotgun (WGS) entry which is preliminary data.</text>
</comment>
<gene>
    <name evidence="1" type="primary">fxsA</name>
    <name evidence="1" type="ORF">ACFQZU_07750</name>
</gene>
<accession>A0ABW3BDS0</accession>
<evidence type="ECO:0000313" key="2">
    <source>
        <dbReference type="Proteomes" id="UP001596956"/>
    </source>
</evidence>
<dbReference type="NCBIfam" id="TIGR04268">
    <property type="entry name" value="FxSxx-COOH"/>
    <property type="match status" value="1"/>
</dbReference>
<reference evidence="2" key="1">
    <citation type="journal article" date="2019" name="Int. J. Syst. Evol. Microbiol.">
        <title>The Global Catalogue of Microorganisms (GCM) 10K type strain sequencing project: providing services to taxonomists for standard genome sequencing and annotation.</title>
        <authorList>
            <consortium name="The Broad Institute Genomics Platform"/>
            <consortium name="The Broad Institute Genome Sequencing Center for Infectious Disease"/>
            <person name="Wu L."/>
            <person name="Ma J."/>
        </authorList>
    </citation>
    <scope>NUCLEOTIDE SEQUENCE [LARGE SCALE GENOMIC DNA]</scope>
    <source>
        <strain evidence="2">CCUG 63369</strain>
    </source>
</reference>
<organism evidence="1 2">
    <name type="scientific">Streptomonospora algeriensis</name>
    <dbReference type="NCBI Taxonomy" id="995084"/>
    <lineage>
        <taxon>Bacteria</taxon>
        <taxon>Bacillati</taxon>
        <taxon>Actinomycetota</taxon>
        <taxon>Actinomycetes</taxon>
        <taxon>Streptosporangiales</taxon>
        <taxon>Nocardiopsidaceae</taxon>
        <taxon>Streptomonospora</taxon>
    </lineage>
</organism>
<keyword evidence="2" id="KW-1185">Reference proteome</keyword>
<protein>
    <submittedName>
        <fullName evidence="1">FxSxx-COOH cyclophane-containing RiPP peptide</fullName>
    </submittedName>
</protein>
<proteinExistence type="predicted"/>